<feature type="transmembrane region" description="Helical" evidence="9">
    <location>
        <begin position="35"/>
        <end position="53"/>
    </location>
</feature>
<proteinExistence type="predicted"/>
<feature type="transmembrane region" description="Helical" evidence="9">
    <location>
        <begin position="290"/>
        <end position="309"/>
    </location>
</feature>
<dbReference type="InterPro" id="IPR032823">
    <property type="entry name" value="BCA_ABC_TP_C"/>
</dbReference>
<dbReference type="InterPro" id="IPR003593">
    <property type="entry name" value="AAA+_ATPase"/>
</dbReference>
<reference evidence="11 12" key="1">
    <citation type="submission" date="2021-07" db="EMBL/GenBank/DDBJ databases">
        <authorList>
            <person name="So Y."/>
        </authorList>
    </citation>
    <scope>NUCLEOTIDE SEQUENCE [LARGE SCALE GENOMIC DNA]</scope>
    <source>
        <strain evidence="11 12">HJA6</strain>
    </source>
</reference>
<keyword evidence="5" id="KW-0547">Nucleotide-binding</keyword>
<dbReference type="PANTHER" id="PTHR45772:SF9">
    <property type="entry name" value="CONSERVED COMPONENT OF ABC TRANSPORTER FOR NATURAL AMINO ACIDS"/>
    <property type="match status" value="1"/>
</dbReference>
<dbReference type="CDD" id="cd03219">
    <property type="entry name" value="ABC_Mj1267_LivG_branched"/>
    <property type="match status" value="1"/>
</dbReference>
<keyword evidence="12" id="KW-1185">Reference proteome</keyword>
<feature type="transmembrane region" description="Helical" evidence="9">
    <location>
        <begin position="59"/>
        <end position="80"/>
    </location>
</feature>
<evidence type="ECO:0000256" key="7">
    <source>
        <dbReference type="ARBA" id="ARBA00022989"/>
    </source>
</evidence>
<dbReference type="EMBL" id="JAHYBZ010000005">
    <property type="protein sequence ID" value="MBW6399353.1"/>
    <property type="molecule type" value="Genomic_DNA"/>
</dbReference>
<evidence type="ECO:0000256" key="5">
    <source>
        <dbReference type="ARBA" id="ARBA00022741"/>
    </source>
</evidence>
<dbReference type="Pfam" id="PF00005">
    <property type="entry name" value="ABC_tran"/>
    <property type="match status" value="1"/>
</dbReference>
<keyword evidence="8 9" id="KW-0472">Membrane</keyword>
<organism evidence="11 12">
    <name type="scientific">Roseomonas alba</name>
    <dbReference type="NCBI Taxonomy" id="2846776"/>
    <lineage>
        <taxon>Bacteria</taxon>
        <taxon>Pseudomonadati</taxon>
        <taxon>Pseudomonadota</taxon>
        <taxon>Alphaproteobacteria</taxon>
        <taxon>Acetobacterales</taxon>
        <taxon>Roseomonadaceae</taxon>
        <taxon>Roseomonas</taxon>
    </lineage>
</organism>
<dbReference type="InterPro" id="IPR027417">
    <property type="entry name" value="P-loop_NTPase"/>
</dbReference>
<evidence type="ECO:0000313" key="12">
    <source>
        <dbReference type="Proteomes" id="UP001196565"/>
    </source>
</evidence>
<dbReference type="InterPro" id="IPR051120">
    <property type="entry name" value="ABC_AA/LPS_Transport"/>
</dbReference>
<keyword evidence="2" id="KW-0813">Transport</keyword>
<evidence type="ECO:0000256" key="1">
    <source>
        <dbReference type="ARBA" id="ARBA00004651"/>
    </source>
</evidence>
<evidence type="ECO:0000256" key="4">
    <source>
        <dbReference type="ARBA" id="ARBA00022692"/>
    </source>
</evidence>
<comment type="subcellular location">
    <subcellularLocation>
        <location evidence="1">Cell membrane</location>
        <topology evidence="1">Multi-pass membrane protein</topology>
    </subcellularLocation>
</comment>
<evidence type="ECO:0000313" key="11">
    <source>
        <dbReference type="EMBL" id="MBW6399353.1"/>
    </source>
</evidence>
<accession>A0ABS7AAZ6</accession>
<feature type="transmembrane region" description="Helical" evidence="9">
    <location>
        <begin position="6"/>
        <end position="28"/>
    </location>
</feature>
<feature type="transmembrane region" description="Helical" evidence="9">
    <location>
        <begin position="245"/>
        <end position="270"/>
    </location>
</feature>
<feature type="transmembrane region" description="Helical" evidence="9">
    <location>
        <begin position="87"/>
        <end position="109"/>
    </location>
</feature>
<dbReference type="InterPro" id="IPR043428">
    <property type="entry name" value="LivM-like"/>
</dbReference>
<dbReference type="PANTHER" id="PTHR45772">
    <property type="entry name" value="CONSERVED COMPONENT OF ABC TRANSPORTER FOR NATURAL AMINO ACIDS-RELATED"/>
    <property type="match status" value="1"/>
</dbReference>
<evidence type="ECO:0000256" key="8">
    <source>
        <dbReference type="ARBA" id="ARBA00023136"/>
    </source>
</evidence>
<keyword evidence="4 9" id="KW-0812">Transmembrane</keyword>
<gene>
    <name evidence="11" type="ORF">KPL78_15955</name>
</gene>
<dbReference type="SMART" id="SM00382">
    <property type="entry name" value="AAA"/>
    <property type="match status" value="1"/>
</dbReference>
<feature type="transmembrane region" description="Helical" evidence="9">
    <location>
        <begin position="209"/>
        <end position="233"/>
    </location>
</feature>
<dbReference type="Pfam" id="PF02653">
    <property type="entry name" value="BPD_transp_2"/>
    <property type="match status" value="1"/>
</dbReference>
<keyword evidence="6 11" id="KW-0067">ATP-binding</keyword>
<feature type="transmembrane region" description="Helical" evidence="9">
    <location>
        <begin position="115"/>
        <end position="136"/>
    </location>
</feature>
<dbReference type="Pfam" id="PF12399">
    <property type="entry name" value="BCA_ABC_TP_C"/>
    <property type="match status" value="1"/>
</dbReference>
<dbReference type="PROSITE" id="PS50893">
    <property type="entry name" value="ABC_TRANSPORTER_2"/>
    <property type="match status" value="1"/>
</dbReference>
<sequence length="589" mass="62965">MFVPRPLLRTVLPVAAFLALWALAFLLVTNSYYRLVLTIVPIWAVFGLAWNLLSGYSGLISFGHASFFGLGAYAVALAFAEWHVSPWIGIPVAGLLGCLAGVVIGVPTFRLRGHYFALAMLAYPLALLHVFLWLGYQEVSLPMRREDGPAFMQFADARIYGWIAVALLGGAMALTIAVERARFGLSLIAIKQNEAAAEAAGIDTWRTKLVAIVMSGGLASAIGGFYAVILLVVTPEAVFGMLVSAQALTVTMFGGIATPWGPVIGSVVLIPLSEVLQAELGATIPGIQGFVFGAAIIAVVLVAPEGVFWRVADALARRRAPPAPEASAVEAPTDAAPPRTQPAADAPVILEVRNLSKSFSGLRAVQQMSFAVRQGEILGIIGPNGAGKTTVFNLLNGFLRPDEGEILLEGRSIVGWRPHKVCRAGAGRTFQIMRPFPRLTIADNVMVGAFARTRTLDEARAVTADALRLVGLDRDVRQLAGGLTNLQLRLMEIARALAGQPRILLLDETLAGLGAPEVEVLLVVIRRLAARGITIVIIEHTMHAMVRLVDRFIVLDHGALLSEGAPADVMRNPAVIEAYLGKKWQRADA</sequence>
<dbReference type="GO" id="GO:0005524">
    <property type="term" value="F:ATP binding"/>
    <property type="evidence" value="ECO:0007669"/>
    <property type="project" value="UniProtKB-KW"/>
</dbReference>
<dbReference type="Proteomes" id="UP001196565">
    <property type="component" value="Unassembled WGS sequence"/>
</dbReference>
<keyword evidence="3" id="KW-1003">Cell membrane</keyword>
<feature type="transmembrane region" description="Helical" evidence="9">
    <location>
        <begin position="157"/>
        <end position="178"/>
    </location>
</feature>
<feature type="domain" description="ABC transporter" evidence="10">
    <location>
        <begin position="350"/>
        <end position="582"/>
    </location>
</feature>
<evidence type="ECO:0000256" key="2">
    <source>
        <dbReference type="ARBA" id="ARBA00022448"/>
    </source>
</evidence>
<dbReference type="Gene3D" id="3.40.50.300">
    <property type="entry name" value="P-loop containing nucleotide triphosphate hydrolases"/>
    <property type="match status" value="1"/>
</dbReference>
<dbReference type="InterPro" id="IPR003439">
    <property type="entry name" value="ABC_transporter-like_ATP-bd"/>
</dbReference>
<evidence type="ECO:0000256" key="3">
    <source>
        <dbReference type="ARBA" id="ARBA00022475"/>
    </source>
</evidence>
<name>A0ABS7AAZ6_9PROT</name>
<dbReference type="InterPro" id="IPR001851">
    <property type="entry name" value="ABC_transp_permease"/>
</dbReference>
<evidence type="ECO:0000256" key="6">
    <source>
        <dbReference type="ARBA" id="ARBA00022840"/>
    </source>
</evidence>
<evidence type="ECO:0000256" key="9">
    <source>
        <dbReference type="SAM" id="Phobius"/>
    </source>
</evidence>
<dbReference type="RefSeq" id="WP_219763960.1">
    <property type="nucleotide sequence ID" value="NZ_JAHYBZ010000005.1"/>
</dbReference>
<comment type="caution">
    <text evidence="11">The sequence shown here is derived from an EMBL/GenBank/DDBJ whole genome shotgun (WGS) entry which is preliminary data.</text>
</comment>
<dbReference type="SUPFAM" id="SSF52540">
    <property type="entry name" value="P-loop containing nucleoside triphosphate hydrolases"/>
    <property type="match status" value="1"/>
</dbReference>
<evidence type="ECO:0000259" key="10">
    <source>
        <dbReference type="PROSITE" id="PS50893"/>
    </source>
</evidence>
<dbReference type="CDD" id="cd06581">
    <property type="entry name" value="TM_PBP1_LivM_like"/>
    <property type="match status" value="1"/>
</dbReference>
<protein>
    <submittedName>
        <fullName evidence="11">Branched-chain amino acid ABC transporter ATP-binding protein/permease</fullName>
    </submittedName>
</protein>
<keyword evidence="7 9" id="KW-1133">Transmembrane helix</keyword>